<evidence type="ECO:0000256" key="10">
    <source>
        <dbReference type="ARBA" id="ARBA00023163"/>
    </source>
</evidence>
<keyword evidence="10" id="KW-0804">Transcription</keyword>
<evidence type="ECO:0000259" key="16">
    <source>
        <dbReference type="PROSITE" id="PS50020"/>
    </source>
</evidence>
<keyword evidence="7" id="KW-0677">Repeat</keyword>
<accession>A0A803LT73</accession>
<evidence type="ECO:0000256" key="2">
    <source>
        <dbReference type="ARBA" id="ARBA00004463"/>
    </source>
</evidence>
<dbReference type="AlphaFoldDB" id="A0A803LT73"/>
<feature type="domain" description="WW" evidence="16">
    <location>
        <begin position="476"/>
        <end position="510"/>
    </location>
</feature>
<dbReference type="GO" id="GO:0000380">
    <property type="term" value="P:alternative mRNA splicing, via spliceosome"/>
    <property type="evidence" value="ECO:0007669"/>
    <property type="project" value="TreeGrafter"/>
</dbReference>
<dbReference type="PANTHER" id="PTHR21737:SF3">
    <property type="entry name" value="POLYGLUTAMINE-BINDING PROTEIN 1"/>
    <property type="match status" value="1"/>
</dbReference>
<evidence type="ECO:0000256" key="3">
    <source>
        <dbReference type="ARBA" id="ARBA00021117"/>
    </source>
</evidence>
<keyword evidence="4" id="KW-0597">Phosphoprotein</keyword>
<proteinExistence type="predicted"/>
<keyword evidence="5" id="KW-0399">Innate immunity</keyword>
<dbReference type="SMART" id="SM00456">
    <property type="entry name" value="WW"/>
    <property type="match status" value="2"/>
</dbReference>
<evidence type="ECO:0000256" key="14">
    <source>
        <dbReference type="ARBA" id="ARBA00046362"/>
    </source>
</evidence>
<dbReference type="SMR" id="A0A803LT73"/>
<evidence type="ECO:0000256" key="15">
    <source>
        <dbReference type="SAM" id="MobiDB-lite"/>
    </source>
</evidence>
<dbReference type="Gene3D" id="3.40.30.10">
    <property type="entry name" value="Glutaredoxin"/>
    <property type="match status" value="1"/>
</dbReference>
<dbReference type="PROSITE" id="PS50020">
    <property type="entry name" value="WW_DOMAIN_2"/>
    <property type="match status" value="2"/>
</dbReference>
<evidence type="ECO:0000313" key="18">
    <source>
        <dbReference type="Proteomes" id="UP000596660"/>
    </source>
</evidence>
<comment type="subunit">
    <text evidence="14">Interacts with POU3F2/Brn-2, ATXN1, TXNL4A, HTT and AR. Interaction with ATXN1 correlates positively with the length of the polyglutamine tract. Interacts with RNA polymerase II large subunit in a phosphorylation-dependent manner. Forms a ternary complex with ATXN1 mutant and phosphorylated RNA polymerase II. Interacts (via C-terminus) with TXNL4A and CD2BP2. Interacts (via WW domain) with ATN1 and SF3B1, and may interact with additional splice factors. Interacts (via WW domain) with WBP11; Leading to reduce interaction between PQBP1 and TXNL4A. Interacts with CAPRIN1. Interacts with DDX1. Interacts with SFPQ. Interacts with KHSRP.</text>
</comment>
<dbReference type="PANTHER" id="PTHR21737">
    <property type="entry name" value="POLYGLUTAMINE BINDING PROTEIN 1/MARVEL MEMBRANE-ASSOCIATING DOMAIN CONTAINING 3"/>
    <property type="match status" value="1"/>
</dbReference>
<evidence type="ECO:0000256" key="11">
    <source>
        <dbReference type="ARBA" id="ARBA00023187"/>
    </source>
</evidence>
<dbReference type="PROSITE" id="PS01159">
    <property type="entry name" value="WW_DOMAIN_1"/>
    <property type="match status" value="2"/>
</dbReference>
<keyword evidence="12" id="KW-0539">Nucleus</keyword>
<protein>
    <recommendedName>
        <fullName evidence="3">Polyglutamine-binding protein 1</fullName>
    </recommendedName>
    <alternativeName>
        <fullName evidence="13">Polyglutamine tract-binding protein 1</fullName>
    </alternativeName>
</protein>
<evidence type="ECO:0000256" key="9">
    <source>
        <dbReference type="ARBA" id="ARBA00023015"/>
    </source>
</evidence>
<feature type="domain" description="WW" evidence="16">
    <location>
        <begin position="429"/>
        <end position="463"/>
    </location>
</feature>
<evidence type="ECO:0000256" key="5">
    <source>
        <dbReference type="ARBA" id="ARBA00022588"/>
    </source>
</evidence>
<dbReference type="OMA" id="QSWGYCN"/>
<keyword evidence="6" id="KW-0507">mRNA processing</keyword>
<feature type="region of interest" description="Disordered" evidence="15">
    <location>
        <begin position="456"/>
        <end position="481"/>
    </location>
</feature>
<feature type="compositionally biased region" description="Polar residues" evidence="15">
    <location>
        <begin position="15"/>
        <end position="32"/>
    </location>
</feature>
<dbReference type="GO" id="GO:0005737">
    <property type="term" value="C:cytoplasm"/>
    <property type="evidence" value="ECO:0007669"/>
    <property type="project" value="TreeGrafter"/>
</dbReference>
<evidence type="ECO:0000256" key="8">
    <source>
        <dbReference type="ARBA" id="ARBA00022859"/>
    </source>
</evidence>
<dbReference type="EnsemblPlants" id="AUR62018417-RA">
    <property type="protein sequence ID" value="AUR62018417-RA:cds"/>
    <property type="gene ID" value="AUR62018417"/>
</dbReference>
<evidence type="ECO:0000256" key="7">
    <source>
        <dbReference type="ARBA" id="ARBA00022737"/>
    </source>
</evidence>
<name>A0A803LT73_CHEQI</name>
<dbReference type="InterPro" id="IPR001202">
    <property type="entry name" value="WW_dom"/>
</dbReference>
<evidence type="ECO:0000256" key="4">
    <source>
        <dbReference type="ARBA" id="ARBA00022553"/>
    </source>
</evidence>
<keyword evidence="18" id="KW-1185">Reference proteome</keyword>
<feature type="region of interest" description="Disordered" evidence="15">
    <location>
        <begin position="147"/>
        <end position="170"/>
    </location>
</feature>
<feature type="compositionally biased region" description="Polar residues" evidence="15">
    <location>
        <begin position="570"/>
        <end position="586"/>
    </location>
</feature>
<feature type="compositionally biased region" description="Low complexity" evidence="15">
    <location>
        <begin position="464"/>
        <end position="479"/>
    </location>
</feature>
<comment type="subcellular location">
    <subcellularLocation>
        <location evidence="2">Cytoplasmic granule</location>
    </subcellularLocation>
    <subcellularLocation>
        <location evidence="1">Nucleus speckle</location>
    </subcellularLocation>
</comment>
<keyword evidence="11" id="KW-0508">mRNA splicing</keyword>
<feature type="region of interest" description="Disordered" evidence="15">
    <location>
        <begin position="1"/>
        <end position="46"/>
    </location>
</feature>
<evidence type="ECO:0000256" key="13">
    <source>
        <dbReference type="ARBA" id="ARBA00042167"/>
    </source>
</evidence>
<dbReference type="Pfam" id="PF00397">
    <property type="entry name" value="WW"/>
    <property type="match status" value="2"/>
</dbReference>
<evidence type="ECO:0000256" key="1">
    <source>
        <dbReference type="ARBA" id="ARBA00004324"/>
    </source>
</evidence>
<dbReference type="Proteomes" id="UP000596660">
    <property type="component" value="Unplaced"/>
</dbReference>
<dbReference type="Gene3D" id="2.20.70.10">
    <property type="match status" value="2"/>
</dbReference>
<evidence type="ECO:0000313" key="17">
    <source>
        <dbReference type="EnsemblPlants" id="AUR62018417-RA:cds"/>
    </source>
</evidence>
<sequence>MDNFRGNPPPPGVQSAPNFISPTSSVPPSQHFGNVPRPHDQFFQHHMNHSFPVPPYATQPPHGQAFHPHVGPPPQFSVTPYAQFPAQMPNNYQYGNGLPHLMPAYQPPQQSIPNNFNGAPHNMIQPPQPGTGTCFDAGASDEPLPVNVGSSENVAQGAPASDHKEKVQDDRTDCIQSGAVISDPSNVHPSGLSNSQVEALQGTPLVDSGQKPVDTDKYASGEDKGLYHQAALHYPQQPNDEIETAAQAAVLREQEIATQRIIESQRQARGTSTLPEDKKDFLSGQCDPNAIKEHLLKFTADHRAEMAEKRGKPSASGKDNLEIGNGYGVPGGGAYSNAVLPKTSGFGGGEVSNKNADLAGESHQSHGAKELPEYLKQKLRARGILKNERAKDDFATNDSASQATNKVTFSIYPEFQNLEAQSTQSSGGISLLPGWIEAKDPESGASFYYNQSTGKSQWERPVETKTSTQSPSTSTTTLSEDWEEALDETSGQKYYYNKKTQVSQWEHPQMVQQVAAVHMSGGTSSRLNESIWMEQSSMPEKCSNCGGWGVGLVQAWGYCNHCTRTLNLPQCKNLGHSGTRQQSTSDMDGRQDLEKSASNQRSGSRPPINKGGGRYSKKRTYTEDDELDPMDPSSYSDAPRGGWVVGLKGVQPRAADTTATGPLFQQRPYPSPGAVLRKNAEVASIKKKPGSNYTPISKRGDGSDGLGDAD</sequence>
<dbReference type="GO" id="GO:0016607">
    <property type="term" value="C:nuclear speck"/>
    <property type="evidence" value="ECO:0007669"/>
    <property type="project" value="UniProtKB-SubCell"/>
</dbReference>
<dbReference type="CDD" id="cd00201">
    <property type="entry name" value="WW"/>
    <property type="match status" value="2"/>
</dbReference>
<keyword evidence="9" id="KW-0805">Transcription regulation</keyword>
<feature type="region of interest" description="Disordered" evidence="15">
    <location>
        <begin position="570"/>
        <end position="640"/>
    </location>
</feature>
<dbReference type="InterPro" id="IPR036020">
    <property type="entry name" value="WW_dom_sf"/>
</dbReference>
<reference evidence="17" key="1">
    <citation type="journal article" date="2017" name="Nature">
        <title>The genome of Chenopodium quinoa.</title>
        <authorList>
            <person name="Jarvis D.E."/>
            <person name="Ho Y.S."/>
            <person name="Lightfoot D.J."/>
            <person name="Schmoeckel S.M."/>
            <person name="Li B."/>
            <person name="Borm T.J.A."/>
            <person name="Ohyanagi H."/>
            <person name="Mineta K."/>
            <person name="Michell C.T."/>
            <person name="Saber N."/>
            <person name="Kharbatia N.M."/>
            <person name="Rupper R.R."/>
            <person name="Sharp A.R."/>
            <person name="Dally N."/>
            <person name="Boughton B.A."/>
            <person name="Woo Y.H."/>
            <person name="Gao G."/>
            <person name="Schijlen E.G.W.M."/>
            <person name="Guo X."/>
            <person name="Momin A.A."/>
            <person name="Negrao S."/>
            <person name="Al-Babili S."/>
            <person name="Gehring C."/>
            <person name="Roessner U."/>
            <person name="Jung C."/>
            <person name="Murphy K."/>
            <person name="Arold S.T."/>
            <person name="Gojobori T."/>
            <person name="van der Linden C.G."/>
            <person name="van Loo E.N."/>
            <person name="Jellen E.N."/>
            <person name="Maughan P.J."/>
            <person name="Tester M."/>
        </authorList>
    </citation>
    <scope>NUCLEOTIDE SEQUENCE [LARGE SCALE GENOMIC DNA]</scope>
    <source>
        <strain evidence="17">cv. PI 614886</strain>
    </source>
</reference>
<evidence type="ECO:0000256" key="6">
    <source>
        <dbReference type="ARBA" id="ARBA00022664"/>
    </source>
</evidence>
<evidence type="ECO:0000256" key="12">
    <source>
        <dbReference type="ARBA" id="ARBA00023242"/>
    </source>
</evidence>
<feature type="compositionally biased region" description="Basic and acidic residues" evidence="15">
    <location>
        <begin position="161"/>
        <end position="170"/>
    </location>
</feature>
<keyword evidence="8" id="KW-0391">Immunity</keyword>
<dbReference type="GO" id="GO:0043021">
    <property type="term" value="F:ribonucleoprotein complex binding"/>
    <property type="evidence" value="ECO:0007669"/>
    <property type="project" value="TreeGrafter"/>
</dbReference>
<dbReference type="GO" id="GO:0045087">
    <property type="term" value="P:innate immune response"/>
    <property type="evidence" value="ECO:0007669"/>
    <property type="project" value="UniProtKB-KW"/>
</dbReference>
<feature type="region of interest" description="Disordered" evidence="15">
    <location>
        <begin position="654"/>
        <end position="710"/>
    </location>
</feature>
<organism evidence="17 18">
    <name type="scientific">Chenopodium quinoa</name>
    <name type="common">Quinoa</name>
    <dbReference type="NCBI Taxonomy" id="63459"/>
    <lineage>
        <taxon>Eukaryota</taxon>
        <taxon>Viridiplantae</taxon>
        <taxon>Streptophyta</taxon>
        <taxon>Embryophyta</taxon>
        <taxon>Tracheophyta</taxon>
        <taxon>Spermatophyta</taxon>
        <taxon>Magnoliopsida</taxon>
        <taxon>eudicotyledons</taxon>
        <taxon>Gunneridae</taxon>
        <taxon>Pentapetalae</taxon>
        <taxon>Caryophyllales</taxon>
        <taxon>Chenopodiaceae</taxon>
        <taxon>Chenopodioideae</taxon>
        <taxon>Atripliceae</taxon>
        <taxon>Chenopodium</taxon>
    </lineage>
</organism>
<dbReference type="SUPFAM" id="SSF51045">
    <property type="entry name" value="WW domain"/>
    <property type="match status" value="2"/>
</dbReference>
<dbReference type="Gramene" id="AUR62018417-RA">
    <property type="protein sequence ID" value="AUR62018417-RA:cds"/>
    <property type="gene ID" value="AUR62018417"/>
</dbReference>
<reference evidence="17" key="2">
    <citation type="submission" date="2021-03" db="UniProtKB">
        <authorList>
            <consortium name="EnsemblPlants"/>
        </authorList>
    </citation>
    <scope>IDENTIFICATION</scope>
</reference>